<dbReference type="SUPFAM" id="SSF110849">
    <property type="entry name" value="ParB/Sulfiredoxin"/>
    <property type="match status" value="1"/>
</dbReference>
<dbReference type="SUPFAM" id="SSF53335">
    <property type="entry name" value="S-adenosyl-L-methionine-dependent methyltransferases"/>
    <property type="match status" value="1"/>
</dbReference>
<comment type="similarity">
    <text evidence="1 5">Belongs to the N(4)/N(6)-methyltransferase family.</text>
</comment>
<gene>
    <name evidence="7" type="ORF">ATZ33_17400</name>
</gene>
<dbReference type="InterPro" id="IPR002052">
    <property type="entry name" value="DNA_methylase_N6_adenine_CS"/>
</dbReference>
<proteinExistence type="inferred from homology"/>
<dbReference type="GO" id="GO:0032259">
    <property type="term" value="P:methylation"/>
    <property type="evidence" value="ECO:0007669"/>
    <property type="project" value="UniProtKB-KW"/>
</dbReference>
<dbReference type="SMART" id="SM00470">
    <property type="entry name" value="ParB"/>
    <property type="match status" value="1"/>
</dbReference>
<keyword evidence="2 7" id="KW-0489">Methyltransferase</keyword>
<dbReference type="InterPro" id="IPR002941">
    <property type="entry name" value="DNA_methylase_N4/N6"/>
</dbReference>
<dbReference type="Gene3D" id="3.40.50.150">
    <property type="entry name" value="Vaccinia Virus protein VP39"/>
    <property type="match status" value="1"/>
</dbReference>
<sequence>MNIQKMNLSDLKPADYNPRVDLKPGMPEYEKLKKSIEEFGFIDPPIFNKQTGHLVGGHQRVSVAKDLGISSIEVSVIDISLEKEKQLNIALNKISGQWDENKLAMLLKTFKDYEVELSGFDPSEATDLIDRFEYNMEIEKQIEEDAFDVDYAIKEIKKNGPVAKYGDIWQLGSHRLMCGDATIISDIDQLMDGESADLVVTDPPYNVAVQSENEELSGSGRESILNDDMSDEEFKSFLHGVFAGYNHLMSDHSAIYVFHASSTQREFENAMNDNNILVRSQCIWVKNSASNGWSQYKWQHEPVFYAYKKKYAPFWQGNRKQSTIWRDDLLEDLPSTIWECSRGNVNAYVHPTQKPLSLLAIPIRNSSKIGNLVVDLFGGSGSTLMCAHELDRRCYTLELDPTFCDVIIKRFEESTGTKAMKIN</sequence>
<evidence type="ECO:0000259" key="6">
    <source>
        <dbReference type="SMART" id="SM00470"/>
    </source>
</evidence>
<dbReference type="GO" id="GO:0008168">
    <property type="term" value="F:methyltransferase activity"/>
    <property type="evidence" value="ECO:0007669"/>
    <property type="project" value="UniProtKB-KW"/>
</dbReference>
<keyword evidence="8" id="KW-1185">Reference proteome</keyword>
<dbReference type="PIRSF" id="PIRSF036758">
    <property type="entry name" value="Aden_M_ParB"/>
    <property type="match status" value="1"/>
</dbReference>
<dbReference type="CDD" id="cd16401">
    <property type="entry name" value="ParB_N_like_MT"/>
    <property type="match status" value="1"/>
</dbReference>
<dbReference type="InterPro" id="IPR001091">
    <property type="entry name" value="RM_Methyltransferase"/>
</dbReference>
<dbReference type="InterPro" id="IPR029063">
    <property type="entry name" value="SAM-dependent_MTases_sf"/>
</dbReference>
<evidence type="ECO:0000256" key="4">
    <source>
        <dbReference type="ARBA" id="ARBA00022747"/>
    </source>
</evidence>
<protein>
    <recommendedName>
        <fullName evidence="5">Methyltransferase</fullName>
        <ecNumber evidence="5">2.1.1.-</ecNumber>
    </recommendedName>
</protein>
<evidence type="ECO:0000256" key="2">
    <source>
        <dbReference type="ARBA" id="ARBA00022603"/>
    </source>
</evidence>
<evidence type="ECO:0000313" key="8">
    <source>
        <dbReference type="Proteomes" id="UP000065511"/>
    </source>
</evidence>
<dbReference type="Pfam" id="PF01555">
    <property type="entry name" value="N6_N4_Mtase"/>
    <property type="match status" value="1"/>
</dbReference>
<dbReference type="Gene3D" id="3.90.1530.10">
    <property type="entry name" value="Conserved hypothetical protein from pyrococcus furiosus pfu- 392566-001, ParB domain"/>
    <property type="match status" value="1"/>
</dbReference>
<dbReference type="InterPro" id="IPR003115">
    <property type="entry name" value="ParB_N"/>
</dbReference>
<dbReference type="EMBL" id="CP013614">
    <property type="protein sequence ID" value="ALS03088.1"/>
    <property type="molecule type" value="Genomic_DNA"/>
</dbReference>
<evidence type="ECO:0000256" key="3">
    <source>
        <dbReference type="ARBA" id="ARBA00022679"/>
    </source>
</evidence>
<dbReference type="PROSITE" id="PS00092">
    <property type="entry name" value="N6_MTASE"/>
    <property type="match status" value="1"/>
</dbReference>
<dbReference type="EC" id="2.1.1.-" evidence="5"/>
<evidence type="ECO:0000256" key="1">
    <source>
        <dbReference type="ARBA" id="ARBA00006594"/>
    </source>
</evidence>
<dbReference type="InterPro" id="IPR015840">
    <property type="entry name" value="DNA_MeTrfase_ParB"/>
</dbReference>
<accession>A0ABM5WDI4</accession>
<reference evidence="7 8" key="1">
    <citation type="submission" date="2015-12" db="EMBL/GenBank/DDBJ databases">
        <authorList>
            <person name="Lauer A."/>
            <person name="Humrighouse B."/>
            <person name="Loparev V."/>
            <person name="Shewmaker P.L."/>
            <person name="Whitney A.M."/>
            <person name="McLaughlin R.W."/>
        </authorList>
    </citation>
    <scope>NUCLEOTIDE SEQUENCE [LARGE SCALE GENOMIC DNA]</scope>
    <source>
        <strain evidence="7 8">LMG 23085</strain>
    </source>
</reference>
<evidence type="ECO:0000313" key="7">
    <source>
        <dbReference type="EMBL" id="ALS03088.1"/>
    </source>
</evidence>
<keyword evidence="4" id="KW-0680">Restriction system</keyword>
<evidence type="ECO:0000256" key="5">
    <source>
        <dbReference type="RuleBase" id="RU362026"/>
    </source>
</evidence>
<name>A0ABM5WDI4_9ENTE</name>
<dbReference type="Proteomes" id="UP000065511">
    <property type="component" value="Chromosome"/>
</dbReference>
<dbReference type="RefSeq" id="WP_071876593.1">
    <property type="nucleotide sequence ID" value="NZ_JXLC01000003.1"/>
</dbReference>
<organism evidence="7 8">
    <name type="scientific">Enterococcus silesiacus</name>
    <dbReference type="NCBI Taxonomy" id="332949"/>
    <lineage>
        <taxon>Bacteria</taxon>
        <taxon>Bacillati</taxon>
        <taxon>Bacillota</taxon>
        <taxon>Bacilli</taxon>
        <taxon>Lactobacillales</taxon>
        <taxon>Enterococcaceae</taxon>
        <taxon>Enterococcus</taxon>
    </lineage>
</organism>
<feature type="domain" description="ParB-like N-terminal" evidence="6">
    <location>
        <begin position="4"/>
        <end position="93"/>
    </location>
</feature>
<dbReference type="PRINTS" id="PR00508">
    <property type="entry name" value="S21N4MTFRASE"/>
</dbReference>
<dbReference type="Pfam" id="PF02195">
    <property type="entry name" value="ParB_N"/>
    <property type="match status" value="1"/>
</dbReference>
<dbReference type="InterPro" id="IPR036086">
    <property type="entry name" value="ParB/Sulfiredoxin_sf"/>
</dbReference>
<keyword evidence="3" id="KW-0808">Transferase</keyword>